<sequence>MDDDRPTAYDGSDGSRASKLERSSSLGPEYSHLSGSGSDSRRDSRQASSFTAINAAAFHQQAVHEGYAGTVSIDSYVQQNQGQRFGAMLEDIQEFTTGGMVCAPNIGDWVQRELFLKGSDEQVEQASRPPTRDMVIWR</sequence>
<evidence type="ECO:0000313" key="2">
    <source>
        <dbReference type="EMBL" id="KAK1466176.1"/>
    </source>
</evidence>
<dbReference type="RefSeq" id="XP_060372409.1">
    <property type="nucleotide sequence ID" value="XM_060533016.1"/>
</dbReference>
<name>A0ABQ9QH16_9PEZI</name>
<evidence type="ECO:0000313" key="3">
    <source>
        <dbReference type="Proteomes" id="UP001227543"/>
    </source>
</evidence>
<dbReference type="EMBL" id="MLFU01000309">
    <property type="protein sequence ID" value="KAK1466176.1"/>
    <property type="molecule type" value="Genomic_DNA"/>
</dbReference>
<protein>
    <submittedName>
        <fullName evidence="2">Fungal specific transcription factor</fullName>
    </submittedName>
</protein>
<dbReference type="GeneID" id="85417254"/>
<dbReference type="Proteomes" id="UP001227543">
    <property type="component" value="Unassembled WGS sequence"/>
</dbReference>
<reference evidence="2 3" key="1">
    <citation type="submission" date="2016-10" db="EMBL/GenBank/DDBJ databases">
        <title>The genome sequence of Colletotrichum fioriniae PJ7.</title>
        <authorList>
            <person name="Baroncelli R."/>
        </authorList>
    </citation>
    <scope>NUCLEOTIDE SEQUENCE [LARGE SCALE GENOMIC DNA]</scope>
    <source>
        <strain evidence="2 3">Tom-12</strain>
    </source>
</reference>
<organism evidence="2 3">
    <name type="scientific">Colletotrichum tamarilloi</name>
    <dbReference type="NCBI Taxonomy" id="1209934"/>
    <lineage>
        <taxon>Eukaryota</taxon>
        <taxon>Fungi</taxon>
        <taxon>Dikarya</taxon>
        <taxon>Ascomycota</taxon>
        <taxon>Pezizomycotina</taxon>
        <taxon>Sordariomycetes</taxon>
        <taxon>Hypocreomycetidae</taxon>
        <taxon>Glomerellales</taxon>
        <taxon>Glomerellaceae</taxon>
        <taxon>Colletotrichum</taxon>
        <taxon>Colletotrichum acutatum species complex</taxon>
    </lineage>
</organism>
<feature type="region of interest" description="Disordered" evidence="1">
    <location>
        <begin position="1"/>
        <end position="47"/>
    </location>
</feature>
<evidence type="ECO:0000256" key="1">
    <source>
        <dbReference type="SAM" id="MobiDB-lite"/>
    </source>
</evidence>
<comment type="caution">
    <text evidence="2">The sequence shown here is derived from an EMBL/GenBank/DDBJ whole genome shotgun (WGS) entry which is preliminary data.</text>
</comment>
<gene>
    <name evidence="2" type="ORF">CTAM01_17024</name>
</gene>
<accession>A0ABQ9QH16</accession>
<proteinExistence type="predicted"/>
<keyword evidence="3" id="KW-1185">Reference proteome</keyword>